<evidence type="ECO:0000259" key="3">
    <source>
        <dbReference type="Pfam" id="PF17667"/>
    </source>
</evidence>
<comment type="caution">
    <text evidence="4">The sequence shown here is derived from an EMBL/GenBank/DDBJ whole genome shotgun (WGS) entry which is preliminary data.</text>
</comment>
<name>A0A401GIW2_9APHY</name>
<dbReference type="Pfam" id="PF17667">
    <property type="entry name" value="Pkinase_fungal"/>
    <property type="match status" value="1"/>
</dbReference>
<dbReference type="InterPro" id="IPR040976">
    <property type="entry name" value="Pkinase_fungal"/>
</dbReference>
<protein>
    <recommendedName>
        <fullName evidence="3">Fungal-type protein kinase domain-containing protein</fullName>
    </recommendedName>
</protein>
<proteinExistence type="predicted"/>
<accession>A0A401GIW2</accession>
<evidence type="ECO:0000256" key="1">
    <source>
        <dbReference type="SAM" id="MobiDB-lite"/>
    </source>
</evidence>
<gene>
    <name evidence="4" type="ORF">SCP_0404410</name>
</gene>
<evidence type="ECO:0000313" key="4">
    <source>
        <dbReference type="EMBL" id="GBE82063.1"/>
    </source>
</evidence>
<dbReference type="Gene3D" id="1.10.510.10">
    <property type="entry name" value="Transferase(Phosphotransferase) domain 1"/>
    <property type="match status" value="1"/>
</dbReference>
<organism evidence="4 5">
    <name type="scientific">Sparassis crispa</name>
    <dbReference type="NCBI Taxonomy" id="139825"/>
    <lineage>
        <taxon>Eukaryota</taxon>
        <taxon>Fungi</taxon>
        <taxon>Dikarya</taxon>
        <taxon>Basidiomycota</taxon>
        <taxon>Agaricomycotina</taxon>
        <taxon>Agaricomycetes</taxon>
        <taxon>Polyporales</taxon>
        <taxon>Sparassidaceae</taxon>
        <taxon>Sparassis</taxon>
    </lineage>
</organism>
<dbReference type="EMBL" id="BFAD01000004">
    <property type="protein sequence ID" value="GBE82063.1"/>
    <property type="molecule type" value="Genomic_DNA"/>
</dbReference>
<dbReference type="AlphaFoldDB" id="A0A401GIW2"/>
<evidence type="ECO:0000256" key="2">
    <source>
        <dbReference type="SAM" id="Phobius"/>
    </source>
</evidence>
<feature type="domain" description="Fungal-type protein kinase" evidence="3">
    <location>
        <begin position="231"/>
        <end position="614"/>
    </location>
</feature>
<dbReference type="PANTHER" id="PTHR38248">
    <property type="entry name" value="FUNK1 6"/>
    <property type="match status" value="1"/>
</dbReference>
<dbReference type="RefSeq" id="XP_027612976.1">
    <property type="nucleotide sequence ID" value="XM_027757175.1"/>
</dbReference>
<feature type="region of interest" description="Disordered" evidence="1">
    <location>
        <begin position="1"/>
        <end position="31"/>
    </location>
</feature>
<dbReference type="OrthoDB" id="3265188at2759"/>
<keyword evidence="2" id="KW-0812">Transmembrane</keyword>
<keyword evidence="5" id="KW-1185">Reference proteome</keyword>
<dbReference type="SUPFAM" id="SSF56112">
    <property type="entry name" value="Protein kinase-like (PK-like)"/>
    <property type="match status" value="1"/>
</dbReference>
<feature type="compositionally biased region" description="Polar residues" evidence="1">
    <location>
        <begin position="15"/>
        <end position="25"/>
    </location>
</feature>
<keyword evidence="2" id="KW-1133">Transmembrane helix</keyword>
<dbReference type="InterPro" id="IPR011009">
    <property type="entry name" value="Kinase-like_dom_sf"/>
</dbReference>
<dbReference type="Proteomes" id="UP000287166">
    <property type="component" value="Unassembled WGS sequence"/>
</dbReference>
<dbReference type="GeneID" id="38778980"/>
<reference evidence="4 5" key="1">
    <citation type="journal article" date="2018" name="Sci. Rep.">
        <title>Genome sequence of the cauliflower mushroom Sparassis crispa (Hanabiratake) and its association with beneficial usage.</title>
        <authorList>
            <person name="Kiyama R."/>
            <person name="Furutani Y."/>
            <person name="Kawaguchi K."/>
            <person name="Nakanishi T."/>
        </authorList>
    </citation>
    <scope>NUCLEOTIDE SEQUENCE [LARGE SCALE GENOMIC DNA]</scope>
</reference>
<evidence type="ECO:0000313" key="5">
    <source>
        <dbReference type="Proteomes" id="UP000287166"/>
    </source>
</evidence>
<keyword evidence="2" id="KW-0472">Membrane</keyword>
<dbReference type="InParanoid" id="A0A401GIW2"/>
<sequence>MPRSRKTFNHRENSTTHGAHTSRPTNPAIATPLAKNNCENKVWQQEDNDQDVDRRYREFADCSESFMIGAMPVDQFLEFLPRTDMSAMPPAAKAFKDVPAEADHRQQIIEPLIIALNCAGRGAVKSRPRCPGFVFVDTTSFGVNRGEIGSMTPHVSCFSEEVIDMANLKSTVTSSLAYADLYIEVQQHPGLDPFSDPAPGDGRPSHHFFLITDNEGIRERAEQGLGRNVACVTEACARQHRSCYFSVALSGSRVRLIRWDRAGAIASESVDLHNNARPICEFLWRYAHASQSQRGHDPTVQSVTKEEEKLFSESIKRHVESQLGFSDQTSLIAAMAEHYKPGTVVAVAMVNNSSEERRLLVSRPVVSPVSMMGRGTRGYWAVDAGSPTGAVFFLKDTWRCNNECQTEGEILADLHRAGVPNIPQLICHGDVLERQPQLNINKIKVKENGCVESGQAHWVCKRERDQTLYECNRAPFECDQAPLRPLVHYRLVSGTVGYGLQHFQGTQELLCGTFDAYQAIMGAMNVEDPAKRRVHRNVSLQNIILFRDPNAVGMIRRGYLIDWSLSCLVTAEGRARDPANVGTFQFMSQRSLSWKEEAQTIQDDMESLLWVVLYCSLLWLDHDLPPQALSKVVADIFDQLVIRFGEVMAGEGKIFNQLDRRYTSKIHFSNPTMQQWLDAAMDFNARMWDPAKLNAFWQDFLDTHEISNNDSLTNINSCSSLPFAFVYFIYFVYYVVRVRDYPRQSHLTSVNAISCP</sequence>
<dbReference type="PANTHER" id="PTHR38248:SF2">
    <property type="entry name" value="FUNK1 11"/>
    <property type="match status" value="1"/>
</dbReference>
<feature type="transmembrane region" description="Helical" evidence="2">
    <location>
        <begin position="719"/>
        <end position="736"/>
    </location>
</feature>